<gene>
    <name evidence="1" type="ORF">METHB2_120002</name>
</gene>
<dbReference type="EMBL" id="CADCXN010000024">
    <property type="protein sequence ID" value="CAA9889643.1"/>
    <property type="molecule type" value="Genomic_DNA"/>
</dbReference>
<proteinExistence type="predicted"/>
<keyword evidence="2" id="KW-1185">Reference proteome</keyword>
<sequence length="103" mass="11507">MSALLKIREEGFDVILFGDAFKVSPANELTTKQREFLKRHKAEIINALQNQGAWIELPDPGALTVTCYTPDGKPIEVPAASPEHAEQLRLWNPKLKHRSSSEA</sequence>
<accession>A0A8S0WYM6</accession>
<name>A0A8S0WYM6_9GAMM</name>
<reference evidence="1 2" key="1">
    <citation type="submission" date="2020-02" db="EMBL/GenBank/DDBJ databases">
        <authorList>
            <person name="Hogendoorn C."/>
        </authorList>
    </citation>
    <scope>NUCLEOTIDE SEQUENCE [LARGE SCALE GENOMIC DNA]</scope>
    <source>
        <strain evidence="1">METHB21</strain>
    </source>
</reference>
<evidence type="ECO:0000313" key="1">
    <source>
        <dbReference type="EMBL" id="CAA9889643.1"/>
    </source>
</evidence>
<protein>
    <recommendedName>
        <fullName evidence="3">TubC N-terminal docking domain-containing protein</fullName>
    </recommendedName>
</protein>
<organism evidence="1 2">
    <name type="scientific">Candidatus Methylobacter favarea</name>
    <dbReference type="NCBI Taxonomy" id="2707345"/>
    <lineage>
        <taxon>Bacteria</taxon>
        <taxon>Pseudomonadati</taxon>
        <taxon>Pseudomonadota</taxon>
        <taxon>Gammaproteobacteria</taxon>
        <taxon>Methylococcales</taxon>
        <taxon>Methylococcaceae</taxon>
        <taxon>Methylobacter</taxon>
    </lineage>
</organism>
<dbReference type="RefSeq" id="WP_174624634.1">
    <property type="nucleotide sequence ID" value="NZ_CADCXN010000024.1"/>
</dbReference>
<dbReference type="Proteomes" id="UP000494216">
    <property type="component" value="Unassembled WGS sequence"/>
</dbReference>
<evidence type="ECO:0008006" key="3">
    <source>
        <dbReference type="Google" id="ProtNLM"/>
    </source>
</evidence>
<evidence type="ECO:0000313" key="2">
    <source>
        <dbReference type="Proteomes" id="UP000494216"/>
    </source>
</evidence>
<comment type="caution">
    <text evidence="1">The sequence shown here is derived from an EMBL/GenBank/DDBJ whole genome shotgun (WGS) entry which is preliminary data.</text>
</comment>
<dbReference type="AlphaFoldDB" id="A0A8S0WYM6"/>